<evidence type="ECO:0000313" key="2">
    <source>
        <dbReference type="EMBL" id="MDA0183266.1"/>
    </source>
</evidence>
<name>A0A9X3NFT7_9ACTN</name>
<dbReference type="RefSeq" id="WP_270027659.1">
    <property type="nucleotide sequence ID" value="NZ_JAPDDP010000050.1"/>
</dbReference>
<keyword evidence="1" id="KW-0732">Signal</keyword>
<dbReference type="Proteomes" id="UP001147653">
    <property type="component" value="Unassembled WGS sequence"/>
</dbReference>
<feature type="signal peptide" evidence="1">
    <location>
        <begin position="1"/>
        <end position="22"/>
    </location>
</feature>
<proteinExistence type="predicted"/>
<protein>
    <recommendedName>
        <fullName evidence="4">Lipoprotein</fullName>
    </recommendedName>
</protein>
<organism evidence="2 3">
    <name type="scientific">Solirubrobacter phytolaccae</name>
    <dbReference type="NCBI Taxonomy" id="1404360"/>
    <lineage>
        <taxon>Bacteria</taxon>
        <taxon>Bacillati</taxon>
        <taxon>Actinomycetota</taxon>
        <taxon>Thermoleophilia</taxon>
        <taxon>Solirubrobacterales</taxon>
        <taxon>Solirubrobacteraceae</taxon>
        <taxon>Solirubrobacter</taxon>
    </lineage>
</organism>
<comment type="caution">
    <text evidence="2">The sequence shown here is derived from an EMBL/GenBank/DDBJ whole genome shotgun (WGS) entry which is preliminary data.</text>
</comment>
<accession>A0A9X3NFT7</accession>
<reference evidence="2" key="1">
    <citation type="submission" date="2022-10" db="EMBL/GenBank/DDBJ databases">
        <title>The WGS of Solirubrobacter phytolaccae KCTC 29190.</title>
        <authorList>
            <person name="Jiang Z."/>
        </authorList>
    </citation>
    <scope>NUCLEOTIDE SEQUENCE</scope>
    <source>
        <strain evidence="2">KCTC 29190</strain>
    </source>
</reference>
<evidence type="ECO:0000313" key="3">
    <source>
        <dbReference type="Proteomes" id="UP001147653"/>
    </source>
</evidence>
<keyword evidence="3" id="KW-1185">Reference proteome</keyword>
<dbReference type="PROSITE" id="PS51257">
    <property type="entry name" value="PROKAR_LIPOPROTEIN"/>
    <property type="match status" value="1"/>
</dbReference>
<evidence type="ECO:0008006" key="4">
    <source>
        <dbReference type="Google" id="ProtNLM"/>
    </source>
</evidence>
<feature type="chain" id="PRO_5040935952" description="Lipoprotein" evidence="1">
    <location>
        <begin position="23"/>
        <end position="166"/>
    </location>
</feature>
<dbReference type="AlphaFoldDB" id="A0A9X3NFT7"/>
<evidence type="ECO:0000256" key="1">
    <source>
        <dbReference type="SAM" id="SignalP"/>
    </source>
</evidence>
<sequence length="166" mass="17467">MTRLWPLLIVALLVAGCGSTPETETTAGGTTATPTQAKASTFSACMREHGIKDFPDPDASGELTVENVVNEAKIDTDTPAFKQALRACKDLQPAGYAGRGKRTPKEQDGALQFAECIREHGVKDFPDPVNGEPLVNTYKIPSSNTEAGMAALNAAMAACGKYGPKP</sequence>
<gene>
    <name evidence="2" type="ORF">OJ997_23345</name>
</gene>
<dbReference type="EMBL" id="JAPDDP010000050">
    <property type="protein sequence ID" value="MDA0183266.1"/>
    <property type="molecule type" value="Genomic_DNA"/>
</dbReference>